<dbReference type="InterPro" id="IPR040442">
    <property type="entry name" value="Pyrv_kinase-like_dom_sf"/>
</dbReference>
<comment type="pathway">
    <text evidence="1 13">Carbohydrate degradation; glycolysis; pyruvate from D-glyceraldehyde 3-phosphate: step 5/5.</text>
</comment>
<evidence type="ECO:0000259" key="15">
    <source>
        <dbReference type="Pfam" id="PF02887"/>
    </source>
</evidence>
<keyword evidence="5" id="KW-0479">Metal-binding</keyword>
<dbReference type="EC" id="2.7.1.40" evidence="3 12"/>
<dbReference type="FunFam" id="2.40.33.10:FF:000001">
    <property type="entry name" value="Pyruvate kinase"/>
    <property type="match status" value="1"/>
</dbReference>
<gene>
    <name evidence="16" type="ORF">SAMN04487960_106214</name>
</gene>
<protein>
    <recommendedName>
        <fullName evidence="3 12">Pyruvate kinase</fullName>
        <ecNumber evidence="3 12">2.7.1.40</ecNumber>
    </recommendedName>
</protein>
<dbReference type="GO" id="GO:0000287">
    <property type="term" value="F:magnesium ion binding"/>
    <property type="evidence" value="ECO:0007669"/>
    <property type="project" value="UniProtKB-UniRule"/>
</dbReference>
<dbReference type="GO" id="GO:0004743">
    <property type="term" value="F:pyruvate kinase activity"/>
    <property type="evidence" value="ECO:0007669"/>
    <property type="project" value="UniProtKB-UniRule"/>
</dbReference>
<evidence type="ECO:0000256" key="1">
    <source>
        <dbReference type="ARBA" id="ARBA00004997"/>
    </source>
</evidence>
<evidence type="ECO:0000313" key="16">
    <source>
        <dbReference type="EMBL" id="SDX13258.1"/>
    </source>
</evidence>
<evidence type="ECO:0000256" key="4">
    <source>
        <dbReference type="ARBA" id="ARBA00022679"/>
    </source>
</evidence>
<dbReference type="SUPFAM" id="SSF50800">
    <property type="entry name" value="PK beta-barrel domain-like"/>
    <property type="match status" value="1"/>
</dbReference>
<dbReference type="NCBIfam" id="NF004491">
    <property type="entry name" value="PRK05826.1"/>
    <property type="match status" value="1"/>
</dbReference>
<dbReference type="Gene3D" id="2.40.33.10">
    <property type="entry name" value="PK beta-barrel domain-like"/>
    <property type="match status" value="1"/>
</dbReference>
<dbReference type="PANTHER" id="PTHR11817">
    <property type="entry name" value="PYRUVATE KINASE"/>
    <property type="match status" value="1"/>
</dbReference>
<organism evidence="16 17">
    <name type="scientific">Marinobacter mobilis</name>
    <dbReference type="NCBI Taxonomy" id="488533"/>
    <lineage>
        <taxon>Bacteria</taxon>
        <taxon>Pseudomonadati</taxon>
        <taxon>Pseudomonadota</taxon>
        <taxon>Gammaproteobacteria</taxon>
        <taxon>Pseudomonadales</taxon>
        <taxon>Marinobacteraceae</taxon>
        <taxon>Marinobacter</taxon>
    </lineage>
</organism>
<name>A0A1H2Z8F2_9GAMM</name>
<keyword evidence="8" id="KW-0067">ATP-binding</keyword>
<evidence type="ECO:0000256" key="12">
    <source>
        <dbReference type="NCBIfam" id="TIGR01064"/>
    </source>
</evidence>
<comment type="similarity">
    <text evidence="2 13">Belongs to the pyruvate kinase family.</text>
</comment>
<dbReference type="EMBL" id="FNNE01000006">
    <property type="protein sequence ID" value="SDX13258.1"/>
    <property type="molecule type" value="Genomic_DNA"/>
</dbReference>
<dbReference type="InterPro" id="IPR036918">
    <property type="entry name" value="Pyrv_Knase_C_sf"/>
</dbReference>
<dbReference type="GO" id="GO:0016301">
    <property type="term" value="F:kinase activity"/>
    <property type="evidence" value="ECO:0007669"/>
    <property type="project" value="UniProtKB-KW"/>
</dbReference>
<dbReference type="GO" id="GO:0005524">
    <property type="term" value="F:ATP binding"/>
    <property type="evidence" value="ECO:0007669"/>
    <property type="project" value="UniProtKB-KW"/>
</dbReference>
<dbReference type="Gene3D" id="3.40.1380.20">
    <property type="entry name" value="Pyruvate kinase, C-terminal domain"/>
    <property type="match status" value="1"/>
</dbReference>
<keyword evidence="6" id="KW-0547">Nucleotide-binding</keyword>
<accession>A0A1H2Z8F2</accession>
<dbReference type="SUPFAM" id="SSF51621">
    <property type="entry name" value="Phosphoenolpyruvate/pyruvate domain"/>
    <property type="match status" value="1"/>
</dbReference>
<dbReference type="InterPro" id="IPR015813">
    <property type="entry name" value="Pyrv/PenolPyrv_kinase-like_dom"/>
</dbReference>
<dbReference type="OrthoDB" id="9812123at2"/>
<evidence type="ECO:0000256" key="8">
    <source>
        <dbReference type="ARBA" id="ARBA00022840"/>
    </source>
</evidence>
<comment type="catalytic activity">
    <reaction evidence="13">
        <text>pyruvate + ATP = phosphoenolpyruvate + ADP + H(+)</text>
        <dbReference type="Rhea" id="RHEA:18157"/>
        <dbReference type="ChEBI" id="CHEBI:15361"/>
        <dbReference type="ChEBI" id="CHEBI:15378"/>
        <dbReference type="ChEBI" id="CHEBI:30616"/>
        <dbReference type="ChEBI" id="CHEBI:58702"/>
        <dbReference type="ChEBI" id="CHEBI:456216"/>
        <dbReference type="EC" id="2.7.1.40"/>
    </reaction>
</comment>
<dbReference type="Pfam" id="PF00224">
    <property type="entry name" value="PK"/>
    <property type="match status" value="1"/>
</dbReference>
<dbReference type="NCBIfam" id="TIGR01064">
    <property type="entry name" value="pyruv_kin"/>
    <property type="match status" value="1"/>
</dbReference>
<dbReference type="AlphaFoldDB" id="A0A1H2Z8F2"/>
<dbReference type="InterPro" id="IPR015793">
    <property type="entry name" value="Pyrv_Knase_brl"/>
</dbReference>
<evidence type="ECO:0000256" key="11">
    <source>
        <dbReference type="ARBA" id="ARBA00023317"/>
    </source>
</evidence>
<dbReference type="InterPro" id="IPR011037">
    <property type="entry name" value="Pyrv_Knase-like_insert_dom_sf"/>
</dbReference>
<dbReference type="SUPFAM" id="SSF52935">
    <property type="entry name" value="PK C-terminal domain-like"/>
    <property type="match status" value="1"/>
</dbReference>
<evidence type="ECO:0000259" key="14">
    <source>
        <dbReference type="Pfam" id="PF00224"/>
    </source>
</evidence>
<evidence type="ECO:0000313" key="17">
    <source>
        <dbReference type="Proteomes" id="UP000199675"/>
    </source>
</evidence>
<dbReference type="InterPro" id="IPR015806">
    <property type="entry name" value="Pyrv_Knase_insert_dom_sf"/>
</dbReference>
<dbReference type="GO" id="GO:0030955">
    <property type="term" value="F:potassium ion binding"/>
    <property type="evidence" value="ECO:0007669"/>
    <property type="project" value="UniProtKB-UniRule"/>
</dbReference>
<dbReference type="PRINTS" id="PR01050">
    <property type="entry name" value="PYRUVTKNASE"/>
</dbReference>
<evidence type="ECO:0000256" key="2">
    <source>
        <dbReference type="ARBA" id="ARBA00008663"/>
    </source>
</evidence>
<dbReference type="UniPathway" id="UPA00109">
    <property type="reaction ID" value="UER00188"/>
</dbReference>
<evidence type="ECO:0000256" key="7">
    <source>
        <dbReference type="ARBA" id="ARBA00022777"/>
    </source>
</evidence>
<keyword evidence="17" id="KW-1185">Reference proteome</keyword>
<evidence type="ECO:0000256" key="9">
    <source>
        <dbReference type="ARBA" id="ARBA00022842"/>
    </source>
</evidence>
<feature type="domain" description="Pyruvate kinase barrel" evidence="14">
    <location>
        <begin position="3"/>
        <end position="328"/>
    </location>
</feature>
<dbReference type="InterPro" id="IPR001697">
    <property type="entry name" value="Pyr_Knase"/>
</dbReference>
<dbReference type="RefSeq" id="WP_091813859.1">
    <property type="nucleotide sequence ID" value="NZ_FNNE01000006.1"/>
</dbReference>
<dbReference type="InterPro" id="IPR015795">
    <property type="entry name" value="Pyrv_Knase_C"/>
</dbReference>
<dbReference type="Proteomes" id="UP000199675">
    <property type="component" value="Unassembled WGS sequence"/>
</dbReference>
<keyword evidence="7 13" id="KW-0418">Kinase</keyword>
<dbReference type="STRING" id="488533.SAMN04487960_106214"/>
<evidence type="ECO:0000256" key="10">
    <source>
        <dbReference type="ARBA" id="ARBA00023152"/>
    </source>
</evidence>
<dbReference type="Gene3D" id="3.20.20.60">
    <property type="entry name" value="Phosphoenolpyruvate-binding domains"/>
    <property type="match status" value="1"/>
</dbReference>
<evidence type="ECO:0000256" key="3">
    <source>
        <dbReference type="ARBA" id="ARBA00012142"/>
    </source>
</evidence>
<evidence type="ECO:0000256" key="5">
    <source>
        <dbReference type="ARBA" id="ARBA00022723"/>
    </source>
</evidence>
<sequence>MLRRTKIVATLGPSTDSPESLSSILKAGVNVTRLNFSHGSAEDHIERARRVREASAALGQHTAILADLQGPKLRVARFRDNKITLKAGQAFVLDANMDKEAGDEQGVGIDYEQLIQDVTPGDILVLDDGRIEMRVESVDDHSITSTVLIGGPLSNNKGLNKRGGGLSADALTDKDKTDIKTAAALEADYVAVSFVRTAEDLHIARKLLREAGSEAGLVAKIERAELAHDEAALDEVIRASDAVMVARGDLAVEIGDAELVGVQKHIIARARALNKVVITATQMMESMIENPMPTRAEVSDVANAVLDHTDAVMLSAETAVGDYPTEAVEAMVRICLGAEKHPSMKQSKHRLNETMEQVDEAIALSAMYAANHLSGITALICLTETGATPLLMSRIKSGLPIFAFSRHDTTQRRVALYRGVETVPFDTQEVPNDQINARAVAELQRLGIVKNGDLVLITKGDYANAQGGTNTLKIAKVGDSIR</sequence>
<keyword evidence="4 13" id="KW-0808">Transferase</keyword>
<keyword evidence="10 13" id="KW-0324">Glycolysis</keyword>
<dbReference type="NCBIfam" id="NF004978">
    <property type="entry name" value="PRK06354.1"/>
    <property type="match status" value="1"/>
</dbReference>
<evidence type="ECO:0000256" key="6">
    <source>
        <dbReference type="ARBA" id="ARBA00022741"/>
    </source>
</evidence>
<keyword evidence="9 13" id="KW-0460">Magnesium</keyword>
<dbReference type="Pfam" id="PF02887">
    <property type="entry name" value="PK_C"/>
    <property type="match status" value="1"/>
</dbReference>
<proteinExistence type="inferred from homology"/>
<evidence type="ECO:0000256" key="13">
    <source>
        <dbReference type="RuleBase" id="RU000504"/>
    </source>
</evidence>
<feature type="domain" description="Pyruvate kinase C-terminal" evidence="15">
    <location>
        <begin position="360"/>
        <end position="474"/>
    </location>
</feature>
<reference evidence="16 17" key="1">
    <citation type="submission" date="2016-10" db="EMBL/GenBank/DDBJ databases">
        <authorList>
            <person name="de Groot N.N."/>
        </authorList>
    </citation>
    <scope>NUCLEOTIDE SEQUENCE [LARGE SCALE GENOMIC DNA]</scope>
    <source>
        <strain evidence="16 17">CGMCC 1.7059</strain>
    </source>
</reference>
<keyword evidence="11 16" id="KW-0670">Pyruvate</keyword>